<evidence type="ECO:0000256" key="1">
    <source>
        <dbReference type="SAM" id="Phobius"/>
    </source>
</evidence>
<sequence length="224" mass="23951">MNQVSFEPPQVLTVSLPLCVSVTAAPSTENMALYVGIVIAVIMCLVISVIVALFVYRKTHRDFDSDIIDSSALNGGFQSVNIKTARSADLLTAPPDLTNAAAMYRGPVYALHDVSDKIPMTNSPLLDPLPNLKIKVYNSSGLVTPSEDLSDLSSKLSPKVTQSLLDSENMNLRNQSLARTRDPSCTAAGSFNSQGGHLIVPNSGTQSIKCILSSPVSSVYCRVH</sequence>
<dbReference type="GO" id="GO:0016020">
    <property type="term" value="C:membrane"/>
    <property type="evidence" value="ECO:0007669"/>
    <property type="project" value="InterPro"/>
</dbReference>
<accession>A0A4W5QVQ3</accession>
<keyword evidence="3" id="KW-1185">Reference proteome</keyword>
<dbReference type="Proteomes" id="UP000314982">
    <property type="component" value="Unassembled WGS sequence"/>
</dbReference>
<dbReference type="STRING" id="62062.ENSHHUP00000077828"/>
<feature type="transmembrane region" description="Helical" evidence="1">
    <location>
        <begin position="34"/>
        <end position="56"/>
    </location>
</feature>
<dbReference type="InterPro" id="IPR037936">
    <property type="entry name" value="UNC5A-D"/>
</dbReference>
<reference evidence="2" key="3">
    <citation type="submission" date="2025-09" db="UniProtKB">
        <authorList>
            <consortium name="Ensembl"/>
        </authorList>
    </citation>
    <scope>IDENTIFICATION</scope>
</reference>
<proteinExistence type="predicted"/>
<protein>
    <submittedName>
        <fullName evidence="2">Uncharacterized protein</fullName>
    </submittedName>
</protein>
<organism evidence="2 3">
    <name type="scientific">Hucho hucho</name>
    <name type="common">huchen</name>
    <dbReference type="NCBI Taxonomy" id="62062"/>
    <lineage>
        <taxon>Eukaryota</taxon>
        <taxon>Metazoa</taxon>
        <taxon>Chordata</taxon>
        <taxon>Craniata</taxon>
        <taxon>Vertebrata</taxon>
        <taxon>Euteleostomi</taxon>
        <taxon>Actinopterygii</taxon>
        <taxon>Neopterygii</taxon>
        <taxon>Teleostei</taxon>
        <taxon>Protacanthopterygii</taxon>
        <taxon>Salmoniformes</taxon>
        <taxon>Salmonidae</taxon>
        <taxon>Salmoninae</taxon>
        <taxon>Hucho</taxon>
    </lineage>
</organism>
<reference evidence="2" key="2">
    <citation type="submission" date="2025-08" db="UniProtKB">
        <authorList>
            <consortium name="Ensembl"/>
        </authorList>
    </citation>
    <scope>IDENTIFICATION</scope>
</reference>
<dbReference type="PANTHER" id="PTHR12582:SF7">
    <property type="entry name" value="NETRIN RECEPTOR UNC5C"/>
    <property type="match status" value="1"/>
</dbReference>
<reference evidence="3" key="1">
    <citation type="submission" date="2018-06" db="EMBL/GenBank/DDBJ databases">
        <title>Genome assembly of Danube salmon.</title>
        <authorList>
            <person name="Macqueen D.J."/>
            <person name="Gundappa M.K."/>
        </authorList>
    </citation>
    <scope>NUCLEOTIDE SEQUENCE [LARGE SCALE GENOMIC DNA]</scope>
</reference>
<evidence type="ECO:0000313" key="2">
    <source>
        <dbReference type="Ensembl" id="ENSHHUP00000077828.1"/>
    </source>
</evidence>
<keyword evidence="1" id="KW-0472">Membrane</keyword>
<dbReference type="GO" id="GO:0007411">
    <property type="term" value="P:axon guidance"/>
    <property type="evidence" value="ECO:0007669"/>
    <property type="project" value="TreeGrafter"/>
</dbReference>
<evidence type="ECO:0000313" key="3">
    <source>
        <dbReference type="Proteomes" id="UP000314982"/>
    </source>
</evidence>
<keyword evidence="1" id="KW-1133">Transmembrane helix</keyword>
<dbReference type="Ensembl" id="ENSHHUT00000080350.1">
    <property type="protein sequence ID" value="ENSHHUP00000077828.1"/>
    <property type="gene ID" value="ENSHHUG00000045443.1"/>
</dbReference>
<keyword evidence="1" id="KW-0812">Transmembrane</keyword>
<name>A0A4W5QVQ3_9TELE</name>
<dbReference type="AlphaFoldDB" id="A0A4W5QVQ3"/>
<dbReference type="GeneTree" id="ENSGT00950000182815"/>
<dbReference type="GO" id="GO:0005042">
    <property type="term" value="F:netrin receptor activity"/>
    <property type="evidence" value="ECO:0007669"/>
    <property type="project" value="InterPro"/>
</dbReference>
<dbReference type="PANTHER" id="PTHR12582">
    <property type="entry name" value="NETRIN RECEPTOR UNC5"/>
    <property type="match status" value="1"/>
</dbReference>